<dbReference type="Proteomes" id="UP000222485">
    <property type="component" value="Genome"/>
</dbReference>
<evidence type="ECO:0000313" key="2">
    <source>
        <dbReference type="Proteomes" id="UP000222485"/>
    </source>
</evidence>
<organism evidence="1 2">
    <name type="scientific">Caulobacter phage Ccr32</name>
    <dbReference type="NCBI Taxonomy" id="1959738"/>
    <lineage>
        <taxon>Viruses</taxon>
        <taxon>Duplodnaviria</taxon>
        <taxon>Heunggongvirae</taxon>
        <taxon>Uroviricota</taxon>
        <taxon>Caudoviricetes</taxon>
        <taxon>Jeanschmidtviridae</taxon>
        <taxon>Shapirovirus</taxon>
        <taxon>Shapirovirus cbk</taxon>
    </lineage>
</organism>
<name>A0A1V0EDN0_9CAUD</name>
<proteinExistence type="predicted"/>
<accession>A0A1V0EDN0</accession>
<evidence type="ECO:0000313" key="1">
    <source>
        <dbReference type="EMBL" id="ARB15017.1"/>
    </source>
</evidence>
<reference evidence="2" key="1">
    <citation type="journal article" date="2017" name="Curr. Microbiol.">
        <title>Genomic Diversity of Type B3 Bacteriophages of Caulobacter crescentus.</title>
        <authorList>
            <person name="Ash K.T."/>
            <person name="Drake K.M."/>
            <person name="Gibbs W.S."/>
            <person name="Ely B."/>
        </authorList>
    </citation>
    <scope>NUCLEOTIDE SEQUENCE [LARGE SCALE GENOMIC DNA]</scope>
</reference>
<gene>
    <name evidence="1" type="ORF">Ccr32_gp099</name>
</gene>
<sequence>MADGTARVTQETVEVISTSPKPVRLTQETVEVISTSQRPARLTQVTVEVIRSIGIVTERPRRLIFMLGA</sequence>
<dbReference type="EMBL" id="KY555146">
    <property type="protein sequence ID" value="ARB15017.1"/>
    <property type="molecule type" value="Genomic_DNA"/>
</dbReference>
<protein>
    <submittedName>
        <fullName evidence="1">Uncharacterized protein</fullName>
    </submittedName>
</protein>